<feature type="binding site" evidence="8">
    <location>
        <position position="338"/>
    </location>
    <ligand>
        <name>L-histidine</name>
        <dbReference type="ChEBI" id="CHEBI:57595"/>
    </ligand>
</feature>
<dbReference type="InterPro" id="IPR006195">
    <property type="entry name" value="aa-tRNA-synth_II"/>
</dbReference>
<gene>
    <name evidence="7" type="primary">hisS</name>
    <name evidence="10" type="ORF">A3A35_02590</name>
</gene>
<keyword evidence="3 7" id="KW-0067">ATP-binding</keyword>
<feature type="binding site" evidence="8">
    <location>
        <position position="170"/>
    </location>
    <ligand>
        <name>L-histidine</name>
        <dbReference type="ChEBI" id="CHEBI:57595"/>
    </ligand>
</feature>
<dbReference type="Gene3D" id="3.30.930.10">
    <property type="entry name" value="Bira Bifunctional Protein, Domain 2"/>
    <property type="match status" value="1"/>
</dbReference>
<dbReference type="Proteomes" id="UP000179115">
    <property type="component" value="Unassembled WGS sequence"/>
</dbReference>
<dbReference type="GO" id="GO:0006427">
    <property type="term" value="P:histidyl-tRNA aminoacylation"/>
    <property type="evidence" value="ECO:0007669"/>
    <property type="project" value="UniProtKB-UniRule"/>
</dbReference>
<dbReference type="Gene3D" id="3.40.50.800">
    <property type="entry name" value="Anticodon-binding domain"/>
    <property type="match status" value="1"/>
</dbReference>
<sequence length="508" mass="56504">MSVIKARKLGGFLEFNPAEQRVLEDLKLKILQAYESFGFVPIETCAVEPKEVLTAKGGSIDKQIYAVSRLVGEVELNASLEEAIKRLSENGAPSFLESYLNADSLKEFKFEEEDSDDVKVLKVIRGLVKRSQTDMALHFDLTIPFAHYVAKYKNELVFPFRRYQMQKVWRGERQQSGRYREFYQCDIDVIGRGELSLLADAEMPSIISQIFDKMNIGRFVTRISNAKIQQEYFRYAGVPEELLVVAKDAIDELGKVGVNRTVTSLSVGTGISTDRAREVVGFVTQSGLSSDDLLKKLATIPVSDRYRTGLAELGEVMEGVRVFGVPDTQVRVDLSVARGLDYYTSTVYETVLVDQSGVGSVCGGGRYDDLASYYTDEKFPGVGISIGLTRLVARLIGAKLVEPKHTATASVLVTTLGFAHMPKYTKIARQLRAADINTELYLGLAPIGKQLQYANRKGFQLAIIAGDREFDRNCVQIRNLVTGKSGEYLTDSIVTEVNYILGLIREGR</sequence>
<keyword evidence="7 10" id="KW-0436">Ligase</keyword>
<dbReference type="InterPro" id="IPR004516">
    <property type="entry name" value="HisRS/HisZ"/>
</dbReference>
<proteinExistence type="inferred from homology"/>
<dbReference type="PROSITE" id="PS50862">
    <property type="entry name" value="AA_TRNA_LIGASE_II"/>
    <property type="match status" value="1"/>
</dbReference>
<organism evidence="10 11">
    <name type="scientific">Candidatus Kaiserbacteria bacterium RIFCSPLOWO2_01_FULL_51_21</name>
    <dbReference type="NCBI Taxonomy" id="1798508"/>
    <lineage>
        <taxon>Bacteria</taxon>
        <taxon>Candidatus Kaiseribacteriota</taxon>
    </lineage>
</organism>
<protein>
    <recommendedName>
        <fullName evidence="7">Histidine--tRNA ligase</fullName>
        <ecNumber evidence="7">6.1.1.21</ecNumber>
    </recommendedName>
    <alternativeName>
        <fullName evidence="7">Histidyl-tRNA synthetase</fullName>
        <shortName evidence="7">HisRS</shortName>
    </alternativeName>
</protein>
<dbReference type="Pfam" id="PF13393">
    <property type="entry name" value="tRNA-synt_His"/>
    <property type="match status" value="1"/>
</dbReference>
<comment type="similarity">
    <text evidence="1 7">Belongs to the class-II aminoacyl-tRNA synthetase family.</text>
</comment>
<accession>A0A1F6EDQ1</accession>
<evidence type="ECO:0000256" key="1">
    <source>
        <dbReference type="ARBA" id="ARBA00008226"/>
    </source>
</evidence>
<dbReference type="InterPro" id="IPR036621">
    <property type="entry name" value="Anticodon-bd_dom_sf"/>
</dbReference>
<evidence type="ECO:0000256" key="8">
    <source>
        <dbReference type="PIRSR" id="PIRSR001549-1"/>
    </source>
</evidence>
<dbReference type="InterPro" id="IPR045864">
    <property type="entry name" value="aa-tRNA-synth_II/BPL/LPL"/>
</dbReference>
<dbReference type="GO" id="GO:0005524">
    <property type="term" value="F:ATP binding"/>
    <property type="evidence" value="ECO:0007669"/>
    <property type="project" value="UniProtKB-UniRule"/>
</dbReference>
<dbReference type="HAMAP" id="MF_00127">
    <property type="entry name" value="His_tRNA_synth"/>
    <property type="match status" value="1"/>
</dbReference>
<feature type="domain" description="Aminoacyl-transfer RNA synthetases class-II family profile" evidence="9">
    <location>
        <begin position="159"/>
        <end position="403"/>
    </location>
</feature>
<dbReference type="NCBIfam" id="TIGR00442">
    <property type="entry name" value="hisS"/>
    <property type="match status" value="1"/>
</dbReference>
<dbReference type="PIRSF" id="PIRSF001549">
    <property type="entry name" value="His-tRNA_synth"/>
    <property type="match status" value="1"/>
</dbReference>
<evidence type="ECO:0000256" key="5">
    <source>
        <dbReference type="ARBA" id="ARBA00023146"/>
    </source>
</evidence>
<feature type="binding site" evidence="8">
    <location>
        <position position="188"/>
    </location>
    <ligand>
        <name>L-histidine</name>
        <dbReference type="ChEBI" id="CHEBI:57595"/>
    </ligand>
</feature>
<feature type="binding site" evidence="8">
    <location>
        <begin position="140"/>
        <end position="142"/>
    </location>
    <ligand>
        <name>L-histidine</name>
        <dbReference type="ChEBI" id="CHEBI:57595"/>
    </ligand>
</feature>
<evidence type="ECO:0000256" key="6">
    <source>
        <dbReference type="ARBA" id="ARBA00047639"/>
    </source>
</evidence>
<evidence type="ECO:0000256" key="3">
    <source>
        <dbReference type="ARBA" id="ARBA00022840"/>
    </source>
</evidence>
<dbReference type="InterPro" id="IPR004154">
    <property type="entry name" value="Anticodon-bd"/>
</dbReference>
<dbReference type="AlphaFoldDB" id="A0A1F6EDQ1"/>
<evidence type="ECO:0000256" key="7">
    <source>
        <dbReference type="HAMAP-Rule" id="MF_00127"/>
    </source>
</evidence>
<dbReference type="InterPro" id="IPR015807">
    <property type="entry name" value="His-tRNA-ligase"/>
</dbReference>
<dbReference type="GO" id="GO:0004821">
    <property type="term" value="F:histidine-tRNA ligase activity"/>
    <property type="evidence" value="ECO:0007669"/>
    <property type="project" value="UniProtKB-UniRule"/>
</dbReference>
<evidence type="ECO:0000313" key="10">
    <source>
        <dbReference type="EMBL" id="OGG71784.1"/>
    </source>
</evidence>
<dbReference type="CDD" id="cd00773">
    <property type="entry name" value="HisRS-like_core"/>
    <property type="match status" value="1"/>
</dbReference>
<keyword evidence="5 7" id="KW-0030">Aminoacyl-tRNA synthetase</keyword>
<reference evidence="10 11" key="1">
    <citation type="journal article" date="2016" name="Nat. Commun.">
        <title>Thousands of microbial genomes shed light on interconnected biogeochemical processes in an aquifer system.</title>
        <authorList>
            <person name="Anantharaman K."/>
            <person name="Brown C.T."/>
            <person name="Hug L.A."/>
            <person name="Sharon I."/>
            <person name="Castelle C.J."/>
            <person name="Probst A.J."/>
            <person name="Thomas B.C."/>
            <person name="Singh A."/>
            <person name="Wilkins M.J."/>
            <person name="Karaoz U."/>
            <person name="Brodie E.L."/>
            <person name="Williams K.H."/>
            <person name="Hubbard S.S."/>
            <person name="Banfield J.F."/>
        </authorList>
    </citation>
    <scope>NUCLEOTIDE SEQUENCE [LARGE SCALE GENOMIC DNA]</scope>
</reference>
<dbReference type="SUPFAM" id="SSF55681">
    <property type="entry name" value="Class II aaRS and biotin synthetases"/>
    <property type="match status" value="1"/>
</dbReference>
<keyword evidence="4 7" id="KW-0648">Protein biosynthesis</keyword>
<dbReference type="PANTHER" id="PTHR11476:SF7">
    <property type="entry name" value="HISTIDINE--TRNA LIGASE"/>
    <property type="match status" value="1"/>
</dbReference>
<dbReference type="Pfam" id="PF03129">
    <property type="entry name" value="HGTP_anticodon"/>
    <property type="match status" value="1"/>
</dbReference>
<dbReference type="PANTHER" id="PTHR11476">
    <property type="entry name" value="HISTIDYL-TRNA SYNTHETASE"/>
    <property type="match status" value="1"/>
</dbReference>
<comment type="catalytic activity">
    <reaction evidence="6 7">
        <text>tRNA(His) + L-histidine + ATP = L-histidyl-tRNA(His) + AMP + diphosphate + H(+)</text>
        <dbReference type="Rhea" id="RHEA:17313"/>
        <dbReference type="Rhea" id="RHEA-COMP:9665"/>
        <dbReference type="Rhea" id="RHEA-COMP:9689"/>
        <dbReference type="ChEBI" id="CHEBI:15378"/>
        <dbReference type="ChEBI" id="CHEBI:30616"/>
        <dbReference type="ChEBI" id="CHEBI:33019"/>
        <dbReference type="ChEBI" id="CHEBI:57595"/>
        <dbReference type="ChEBI" id="CHEBI:78442"/>
        <dbReference type="ChEBI" id="CHEBI:78527"/>
        <dbReference type="ChEBI" id="CHEBI:456215"/>
        <dbReference type="EC" id="6.1.1.21"/>
    </reaction>
</comment>
<dbReference type="InterPro" id="IPR041715">
    <property type="entry name" value="HisRS-like_core"/>
</dbReference>
<keyword evidence="2 7" id="KW-0547">Nucleotide-binding</keyword>
<comment type="caution">
    <text evidence="10">The sequence shown here is derived from an EMBL/GenBank/DDBJ whole genome shotgun (WGS) entry which is preliminary data.</text>
</comment>
<dbReference type="SUPFAM" id="SSF52954">
    <property type="entry name" value="Class II aaRS ABD-related"/>
    <property type="match status" value="1"/>
</dbReference>
<feature type="binding site" evidence="8">
    <location>
        <position position="184"/>
    </location>
    <ligand>
        <name>L-histidine</name>
        <dbReference type="ChEBI" id="CHEBI:57595"/>
    </ligand>
</feature>
<dbReference type="EC" id="6.1.1.21" evidence="7"/>
<evidence type="ECO:0000256" key="2">
    <source>
        <dbReference type="ARBA" id="ARBA00022741"/>
    </source>
</evidence>
<evidence type="ECO:0000256" key="4">
    <source>
        <dbReference type="ARBA" id="ARBA00022917"/>
    </source>
</evidence>
<evidence type="ECO:0000259" key="9">
    <source>
        <dbReference type="PROSITE" id="PS50862"/>
    </source>
</evidence>
<dbReference type="GO" id="GO:0005737">
    <property type="term" value="C:cytoplasm"/>
    <property type="evidence" value="ECO:0007669"/>
    <property type="project" value="UniProtKB-SubCell"/>
</dbReference>
<keyword evidence="7" id="KW-0963">Cytoplasm</keyword>
<feature type="binding site" evidence="8">
    <location>
        <begin position="342"/>
        <end position="343"/>
    </location>
    <ligand>
        <name>L-histidine</name>
        <dbReference type="ChEBI" id="CHEBI:57595"/>
    </ligand>
</feature>
<evidence type="ECO:0000313" key="11">
    <source>
        <dbReference type="Proteomes" id="UP000179115"/>
    </source>
</evidence>
<dbReference type="STRING" id="1798508.A3A35_02590"/>
<comment type="subcellular location">
    <subcellularLocation>
        <location evidence="7">Cytoplasm</location>
    </subcellularLocation>
</comment>
<dbReference type="EMBL" id="MFLV01000009">
    <property type="protein sequence ID" value="OGG71784.1"/>
    <property type="molecule type" value="Genomic_DNA"/>
</dbReference>
<name>A0A1F6EDQ1_9BACT</name>
<comment type="subunit">
    <text evidence="7">Homodimer.</text>
</comment>